<dbReference type="InterPro" id="IPR033248">
    <property type="entry name" value="Transketolase_C"/>
</dbReference>
<comment type="caution">
    <text evidence="2">The sequence shown here is derived from an EMBL/GenBank/DDBJ whole genome shotgun (WGS) entry which is preliminary data.</text>
</comment>
<dbReference type="InterPro" id="IPR009014">
    <property type="entry name" value="Transketo_C/PFOR_II"/>
</dbReference>
<reference evidence="2" key="1">
    <citation type="journal article" date="2015" name="Nature">
        <title>Complex archaea that bridge the gap between prokaryotes and eukaryotes.</title>
        <authorList>
            <person name="Spang A."/>
            <person name="Saw J.H."/>
            <person name="Jorgensen S.L."/>
            <person name="Zaremba-Niedzwiedzka K."/>
            <person name="Martijn J."/>
            <person name="Lind A.E."/>
            <person name="van Eijk R."/>
            <person name="Schleper C."/>
            <person name="Guy L."/>
            <person name="Ettema T.J."/>
        </authorList>
    </citation>
    <scope>NUCLEOTIDE SEQUENCE</scope>
</reference>
<evidence type="ECO:0000259" key="1">
    <source>
        <dbReference type="Pfam" id="PF02780"/>
    </source>
</evidence>
<dbReference type="Gene3D" id="3.40.50.920">
    <property type="match status" value="1"/>
</dbReference>
<dbReference type="SUPFAM" id="SSF52922">
    <property type="entry name" value="TK C-terminal domain-like"/>
    <property type="match status" value="1"/>
</dbReference>
<protein>
    <recommendedName>
        <fullName evidence="1">Transketolase C-terminal domain-containing protein</fullName>
    </recommendedName>
</protein>
<proteinExistence type="predicted"/>
<accession>A0A0F9FUC3</accession>
<sequence length="82" mass="9291">MNEIKSVKGIILVEEHNIYCGFGSIIARIISENCAKMIKFIGVNDLFGQSGKRETLLNAYNLNEKEILRQVKNILNTSKFSE</sequence>
<gene>
    <name evidence="2" type="ORF">LCGC14_1908640</name>
</gene>
<name>A0A0F9FUC3_9ZZZZ</name>
<dbReference type="AlphaFoldDB" id="A0A0F9FUC3"/>
<evidence type="ECO:0000313" key="2">
    <source>
        <dbReference type="EMBL" id="KKL90044.1"/>
    </source>
</evidence>
<dbReference type="Pfam" id="PF02780">
    <property type="entry name" value="Transketolase_C"/>
    <property type="match status" value="1"/>
</dbReference>
<organism evidence="2">
    <name type="scientific">marine sediment metagenome</name>
    <dbReference type="NCBI Taxonomy" id="412755"/>
    <lineage>
        <taxon>unclassified sequences</taxon>
        <taxon>metagenomes</taxon>
        <taxon>ecological metagenomes</taxon>
    </lineage>
</organism>
<feature type="domain" description="Transketolase C-terminal" evidence="1">
    <location>
        <begin position="6"/>
        <end position="67"/>
    </location>
</feature>
<dbReference type="EMBL" id="LAZR01020121">
    <property type="protein sequence ID" value="KKL90044.1"/>
    <property type="molecule type" value="Genomic_DNA"/>
</dbReference>